<name>A0A858BUT1_9FIRM</name>
<dbReference type="InterPro" id="IPR011051">
    <property type="entry name" value="RmlC_Cupin_sf"/>
</dbReference>
<dbReference type="EMBL" id="CP048649">
    <property type="protein sequence ID" value="QIB69347.1"/>
    <property type="molecule type" value="Genomic_DNA"/>
</dbReference>
<feature type="binding site" evidence="2">
    <location>
        <position position="103"/>
    </location>
    <ligand>
        <name>Fe cation</name>
        <dbReference type="ChEBI" id="CHEBI:24875"/>
    </ligand>
</feature>
<proteinExistence type="inferred from homology"/>
<comment type="similarity">
    <text evidence="1 3">Belongs to the pirin family.</text>
</comment>
<gene>
    <name evidence="6" type="ORF">Ami103574_08420</name>
</gene>
<comment type="cofactor">
    <cofactor evidence="2">
        <name>Fe cation</name>
        <dbReference type="ChEBI" id="CHEBI:24875"/>
    </cofactor>
    <text evidence="2">Binds 1 Fe cation per subunit.</text>
</comment>
<dbReference type="InterPro" id="IPR003829">
    <property type="entry name" value="Pirin_N_dom"/>
</dbReference>
<feature type="domain" description="Pirin N-terminal" evidence="4">
    <location>
        <begin position="22"/>
        <end position="120"/>
    </location>
</feature>
<evidence type="ECO:0000259" key="5">
    <source>
        <dbReference type="Pfam" id="PF05726"/>
    </source>
</evidence>
<evidence type="ECO:0000313" key="6">
    <source>
        <dbReference type="EMBL" id="QIB69347.1"/>
    </source>
</evidence>
<dbReference type="PIRSF" id="PIRSF006232">
    <property type="entry name" value="Pirin"/>
    <property type="match status" value="1"/>
</dbReference>
<dbReference type="GO" id="GO:0046872">
    <property type="term" value="F:metal ion binding"/>
    <property type="evidence" value="ECO:0007669"/>
    <property type="project" value="UniProtKB-KW"/>
</dbReference>
<dbReference type="PANTHER" id="PTHR13903:SF8">
    <property type="entry name" value="PIRIN"/>
    <property type="match status" value="1"/>
</dbReference>
<keyword evidence="2" id="KW-0408">Iron</keyword>
<sequence length="276" mass="30235">MSICKVIQEVKGQRAIDGAGVHLVRVLGNKNVQEFDPFLMLDSFDSKEPSDYTAGFPMHPHRGIETITYLISGEIEHKDSLGNRGTIGPGEAQWMTAGSGILHEEMPLAAERMLGFQLWLNLSREEKMSEPRYLSIGDEQIGETQVGQAQVRVLSGSFQEATGVTPNHLPVSIYDVTLPKGADISIPVKSGERAFVFLIEGDGYMDGSRISSKTAVLFGSGDEVLVTAPAESDSRFIFFSGKPLEEPIAWGGPIVMNTREELNKAFEELEQGTFIK</sequence>
<dbReference type="InterPro" id="IPR008778">
    <property type="entry name" value="Pirin_C_dom"/>
</dbReference>
<dbReference type="CDD" id="cd02909">
    <property type="entry name" value="cupin_pirin_N"/>
    <property type="match status" value="1"/>
</dbReference>
<dbReference type="Gene3D" id="2.60.120.10">
    <property type="entry name" value="Jelly Rolls"/>
    <property type="match status" value="2"/>
</dbReference>
<dbReference type="CDD" id="cd02247">
    <property type="entry name" value="cupin_pirin_C"/>
    <property type="match status" value="1"/>
</dbReference>
<evidence type="ECO:0000256" key="3">
    <source>
        <dbReference type="RuleBase" id="RU003457"/>
    </source>
</evidence>
<dbReference type="Proteomes" id="UP000466848">
    <property type="component" value="Chromosome"/>
</dbReference>
<dbReference type="PANTHER" id="PTHR13903">
    <property type="entry name" value="PIRIN-RELATED"/>
    <property type="match status" value="1"/>
</dbReference>
<evidence type="ECO:0000313" key="7">
    <source>
        <dbReference type="Proteomes" id="UP000466848"/>
    </source>
</evidence>
<evidence type="ECO:0000259" key="4">
    <source>
        <dbReference type="Pfam" id="PF02678"/>
    </source>
</evidence>
<keyword evidence="2" id="KW-0479">Metal-binding</keyword>
<evidence type="ECO:0000256" key="2">
    <source>
        <dbReference type="PIRSR" id="PIRSR006232-1"/>
    </source>
</evidence>
<keyword evidence="7" id="KW-1185">Reference proteome</keyword>
<dbReference type="Pfam" id="PF02678">
    <property type="entry name" value="Pirin"/>
    <property type="match status" value="1"/>
</dbReference>
<organism evidence="6 7">
    <name type="scientific">Aminipila butyrica</name>
    <dbReference type="NCBI Taxonomy" id="433296"/>
    <lineage>
        <taxon>Bacteria</taxon>
        <taxon>Bacillati</taxon>
        <taxon>Bacillota</taxon>
        <taxon>Clostridia</taxon>
        <taxon>Peptostreptococcales</taxon>
        <taxon>Anaerovoracaceae</taxon>
        <taxon>Aminipila</taxon>
    </lineage>
</organism>
<evidence type="ECO:0000256" key="1">
    <source>
        <dbReference type="ARBA" id="ARBA00008416"/>
    </source>
</evidence>
<dbReference type="Pfam" id="PF05726">
    <property type="entry name" value="Pirin_C"/>
    <property type="match status" value="1"/>
</dbReference>
<dbReference type="InterPro" id="IPR014710">
    <property type="entry name" value="RmlC-like_jellyroll"/>
</dbReference>
<feature type="binding site" evidence="2">
    <location>
        <position position="105"/>
    </location>
    <ligand>
        <name>Fe cation</name>
        <dbReference type="ChEBI" id="CHEBI:24875"/>
    </ligand>
</feature>
<accession>A0A858BUT1</accession>
<feature type="binding site" evidence="2">
    <location>
        <position position="59"/>
    </location>
    <ligand>
        <name>Fe cation</name>
        <dbReference type="ChEBI" id="CHEBI:24875"/>
    </ligand>
</feature>
<feature type="binding site" evidence="2">
    <location>
        <position position="61"/>
    </location>
    <ligand>
        <name>Fe cation</name>
        <dbReference type="ChEBI" id="CHEBI:24875"/>
    </ligand>
</feature>
<dbReference type="RefSeq" id="WP_163066528.1">
    <property type="nucleotide sequence ID" value="NZ_CP048649.1"/>
</dbReference>
<protein>
    <submittedName>
        <fullName evidence="6">Pirin family protein</fullName>
    </submittedName>
</protein>
<dbReference type="SUPFAM" id="SSF51182">
    <property type="entry name" value="RmlC-like cupins"/>
    <property type="match status" value="1"/>
</dbReference>
<dbReference type="KEGG" id="abut:Ami103574_08420"/>
<dbReference type="InterPro" id="IPR012093">
    <property type="entry name" value="Pirin"/>
</dbReference>
<reference evidence="6 7" key="1">
    <citation type="submission" date="2020-02" db="EMBL/GenBank/DDBJ databases">
        <authorList>
            <person name="Kim Y.B."/>
            <person name="Roh S.W."/>
        </authorList>
    </citation>
    <scope>NUCLEOTIDE SEQUENCE [LARGE SCALE GENOMIC DNA]</scope>
    <source>
        <strain evidence="6 7">DSM 103574</strain>
    </source>
</reference>
<feature type="domain" description="Pirin C-terminal" evidence="5">
    <location>
        <begin position="174"/>
        <end position="274"/>
    </location>
</feature>
<dbReference type="AlphaFoldDB" id="A0A858BUT1"/>